<feature type="transmembrane region" description="Helical" evidence="4">
    <location>
        <begin position="147"/>
        <end position="171"/>
    </location>
</feature>
<keyword evidence="3" id="KW-0949">S-adenosyl-L-methionine</keyword>
<keyword evidence="4" id="KW-0472">Membrane</keyword>
<keyword evidence="4" id="KW-1133">Transmembrane helix</keyword>
<evidence type="ECO:0000256" key="3">
    <source>
        <dbReference type="ARBA" id="ARBA00022691"/>
    </source>
</evidence>
<sequence length="249" mass="27461">MHALSRQILPWLKVILSQALALALMLSLGEMVLSLGPLRFLAEGVIAAAIGYGLRLKPFWIPAQVAIPIVAAYSSFVPAWLFLAAFVLFALIYWNSASEQVPLYLTNRRTSDALAELARANNCRSFVDLGSGLGGVVLQMARSNESLIATGVETAPLVFAAAWIKALFAGLPNARFRYRSIWDENLSGHDLVYCFLSPAPMPRMYEKARAEMRPGTLLVSNSFAIPNREPDQIIAVTDGRQTKLFLYRM</sequence>
<dbReference type="InterPro" id="IPR026170">
    <property type="entry name" value="FAM173A/B"/>
</dbReference>
<name>A0ABT8YJ29_9HYPH</name>
<keyword evidence="6" id="KW-1185">Reference proteome</keyword>
<reference evidence="5" key="2">
    <citation type="submission" date="2023-07" db="EMBL/GenBank/DDBJ databases">
        <authorList>
            <person name="Shen H."/>
        </authorList>
    </citation>
    <scope>NUCLEOTIDE SEQUENCE</scope>
    <source>
        <strain evidence="5">TNR-22</strain>
    </source>
</reference>
<dbReference type="EMBL" id="JAUOZU010000006">
    <property type="protein sequence ID" value="MDO6963703.1"/>
    <property type="molecule type" value="Genomic_DNA"/>
</dbReference>
<dbReference type="Proteomes" id="UP001174932">
    <property type="component" value="Unassembled WGS sequence"/>
</dbReference>
<feature type="transmembrane region" description="Helical" evidence="4">
    <location>
        <begin position="35"/>
        <end position="54"/>
    </location>
</feature>
<proteinExistence type="predicted"/>
<dbReference type="InterPro" id="IPR029063">
    <property type="entry name" value="SAM-dependent_MTases_sf"/>
</dbReference>
<evidence type="ECO:0000313" key="6">
    <source>
        <dbReference type="Proteomes" id="UP001174932"/>
    </source>
</evidence>
<accession>A0ABT8YJ29</accession>
<feature type="transmembrane region" description="Helical" evidence="4">
    <location>
        <begin position="12"/>
        <end position="29"/>
    </location>
</feature>
<evidence type="ECO:0008006" key="7">
    <source>
        <dbReference type="Google" id="ProtNLM"/>
    </source>
</evidence>
<gene>
    <name evidence="5" type="ORF">Q4481_07020</name>
</gene>
<evidence type="ECO:0000256" key="1">
    <source>
        <dbReference type="ARBA" id="ARBA00022603"/>
    </source>
</evidence>
<reference evidence="5" key="1">
    <citation type="journal article" date="2015" name="Int. J. Syst. Evol. Microbiol.">
        <title>Rhizobium alvei sp. nov., isolated from a freshwater river.</title>
        <authorList>
            <person name="Sheu S.Y."/>
            <person name="Huang H.W."/>
            <person name="Young C.C."/>
            <person name="Chen W.M."/>
        </authorList>
    </citation>
    <scope>NUCLEOTIDE SEQUENCE</scope>
    <source>
        <strain evidence="5">TNR-22</strain>
    </source>
</reference>
<dbReference type="PANTHER" id="PTHR13610">
    <property type="entry name" value="METHYLTRANSFERASE DOMAIN-CONTAINING PROTEIN"/>
    <property type="match status" value="1"/>
</dbReference>
<evidence type="ECO:0000256" key="2">
    <source>
        <dbReference type="ARBA" id="ARBA00022679"/>
    </source>
</evidence>
<feature type="transmembrane region" description="Helical" evidence="4">
    <location>
        <begin position="66"/>
        <end position="94"/>
    </location>
</feature>
<evidence type="ECO:0000313" key="5">
    <source>
        <dbReference type="EMBL" id="MDO6963703.1"/>
    </source>
</evidence>
<comment type="caution">
    <text evidence="5">The sequence shown here is derived from an EMBL/GenBank/DDBJ whole genome shotgun (WGS) entry which is preliminary data.</text>
</comment>
<dbReference type="Gene3D" id="3.40.50.150">
    <property type="entry name" value="Vaccinia Virus protein VP39"/>
    <property type="match status" value="1"/>
</dbReference>
<keyword evidence="4" id="KW-0812">Transmembrane</keyword>
<protein>
    <recommendedName>
        <fullName evidence="7">Trans-aconitate methyltransferase</fullName>
    </recommendedName>
</protein>
<keyword evidence="2" id="KW-0808">Transferase</keyword>
<evidence type="ECO:0000256" key="4">
    <source>
        <dbReference type="SAM" id="Phobius"/>
    </source>
</evidence>
<dbReference type="PANTHER" id="PTHR13610:SF9">
    <property type="entry name" value="FI06469P"/>
    <property type="match status" value="1"/>
</dbReference>
<dbReference type="SUPFAM" id="SSF53335">
    <property type="entry name" value="S-adenosyl-L-methionine-dependent methyltransferases"/>
    <property type="match status" value="1"/>
</dbReference>
<organism evidence="5 6">
    <name type="scientific">Rhizobium alvei</name>
    <dbReference type="NCBI Taxonomy" id="1132659"/>
    <lineage>
        <taxon>Bacteria</taxon>
        <taxon>Pseudomonadati</taxon>
        <taxon>Pseudomonadota</taxon>
        <taxon>Alphaproteobacteria</taxon>
        <taxon>Hyphomicrobiales</taxon>
        <taxon>Rhizobiaceae</taxon>
        <taxon>Rhizobium/Agrobacterium group</taxon>
        <taxon>Rhizobium</taxon>
    </lineage>
</organism>
<dbReference type="RefSeq" id="WP_304375616.1">
    <property type="nucleotide sequence ID" value="NZ_JAUOZU010000006.1"/>
</dbReference>
<keyword evidence="1" id="KW-0489">Methyltransferase</keyword>